<proteinExistence type="predicted"/>
<dbReference type="AlphaFoldDB" id="A0A8R7UEC1"/>
<reference evidence="1" key="3">
    <citation type="submission" date="2022-06" db="UniProtKB">
        <authorList>
            <consortium name="EnsemblPlants"/>
        </authorList>
    </citation>
    <scope>IDENTIFICATION</scope>
</reference>
<protein>
    <submittedName>
        <fullName evidence="1">Uncharacterized protein</fullName>
    </submittedName>
</protein>
<dbReference type="Proteomes" id="UP000015106">
    <property type="component" value="Chromosome 5"/>
</dbReference>
<reference evidence="1" key="2">
    <citation type="submission" date="2018-03" db="EMBL/GenBank/DDBJ databases">
        <title>The Triticum urartu genome reveals the dynamic nature of wheat genome evolution.</title>
        <authorList>
            <person name="Ling H."/>
            <person name="Ma B."/>
            <person name="Shi X."/>
            <person name="Liu H."/>
            <person name="Dong L."/>
            <person name="Sun H."/>
            <person name="Cao Y."/>
            <person name="Gao Q."/>
            <person name="Zheng S."/>
            <person name="Li Y."/>
            <person name="Yu Y."/>
            <person name="Du H."/>
            <person name="Qi M."/>
            <person name="Li Y."/>
            <person name="Yu H."/>
            <person name="Cui Y."/>
            <person name="Wang N."/>
            <person name="Chen C."/>
            <person name="Wu H."/>
            <person name="Zhao Y."/>
            <person name="Zhang J."/>
            <person name="Li Y."/>
            <person name="Zhou W."/>
            <person name="Zhang B."/>
            <person name="Hu W."/>
            <person name="Eijk M."/>
            <person name="Tang J."/>
            <person name="Witsenboer H."/>
            <person name="Zhao S."/>
            <person name="Li Z."/>
            <person name="Zhang A."/>
            <person name="Wang D."/>
            <person name="Liang C."/>
        </authorList>
    </citation>
    <scope>NUCLEOTIDE SEQUENCE [LARGE SCALE GENOMIC DNA]</scope>
    <source>
        <strain evidence="1">cv. G1812</strain>
    </source>
</reference>
<evidence type="ECO:0000313" key="2">
    <source>
        <dbReference type="Proteomes" id="UP000015106"/>
    </source>
</evidence>
<organism evidence="1 2">
    <name type="scientific">Triticum urartu</name>
    <name type="common">Red wild einkorn</name>
    <name type="synonym">Crithodium urartu</name>
    <dbReference type="NCBI Taxonomy" id="4572"/>
    <lineage>
        <taxon>Eukaryota</taxon>
        <taxon>Viridiplantae</taxon>
        <taxon>Streptophyta</taxon>
        <taxon>Embryophyta</taxon>
        <taxon>Tracheophyta</taxon>
        <taxon>Spermatophyta</taxon>
        <taxon>Magnoliopsida</taxon>
        <taxon>Liliopsida</taxon>
        <taxon>Poales</taxon>
        <taxon>Poaceae</taxon>
        <taxon>BOP clade</taxon>
        <taxon>Pooideae</taxon>
        <taxon>Triticodae</taxon>
        <taxon>Triticeae</taxon>
        <taxon>Triticinae</taxon>
        <taxon>Triticum</taxon>
    </lineage>
</organism>
<reference evidence="2" key="1">
    <citation type="journal article" date="2013" name="Nature">
        <title>Draft genome of the wheat A-genome progenitor Triticum urartu.</title>
        <authorList>
            <person name="Ling H.Q."/>
            <person name="Zhao S."/>
            <person name="Liu D."/>
            <person name="Wang J."/>
            <person name="Sun H."/>
            <person name="Zhang C."/>
            <person name="Fan H."/>
            <person name="Li D."/>
            <person name="Dong L."/>
            <person name="Tao Y."/>
            <person name="Gao C."/>
            <person name="Wu H."/>
            <person name="Li Y."/>
            <person name="Cui Y."/>
            <person name="Guo X."/>
            <person name="Zheng S."/>
            <person name="Wang B."/>
            <person name="Yu K."/>
            <person name="Liang Q."/>
            <person name="Yang W."/>
            <person name="Lou X."/>
            <person name="Chen J."/>
            <person name="Feng M."/>
            <person name="Jian J."/>
            <person name="Zhang X."/>
            <person name="Luo G."/>
            <person name="Jiang Y."/>
            <person name="Liu J."/>
            <person name="Wang Z."/>
            <person name="Sha Y."/>
            <person name="Zhang B."/>
            <person name="Wu H."/>
            <person name="Tang D."/>
            <person name="Shen Q."/>
            <person name="Xue P."/>
            <person name="Zou S."/>
            <person name="Wang X."/>
            <person name="Liu X."/>
            <person name="Wang F."/>
            <person name="Yang Y."/>
            <person name="An X."/>
            <person name="Dong Z."/>
            <person name="Zhang K."/>
            <person name="Zhang X."/>
            <person name="Luo M.C."/>
            <person name="Dvorak J."/>
            <person name="Tong Y."/>
            <person name="Wang J."/>
            <person name="Yang H."/>
            <person name="Li Z."/>
            <person name="Wang D."/>
            <person name="Zhang A."/>
            <person name="Wang J."/>
        </authorList>
    </citation>
    <scope>NUCLEOTIDE SEQUENCE</scope>
    <source>
        <strain evidence="2">cv. G1812</strain>
    </source>
</reference>
<dbReference type="EnsemblPlants" id="TuG1812G0500001700.01.T01">
    <property type="protein sequence ID" value="TuG1812G0500001700.01.T01.cds239238"/>
    <property type="gene ID" value="TuG1812G0500001700.01"/>
</dbReference>
<name>A0A8R7UEC1_TRIUA</name>
<evidence type="ECO:0000313" key="1">
    <source>
        <dbReference type="EnsemblPlants" id="TuG1812G0500001700.01.T01.cds239238"/>
    </source>
</evidence>
<accession>A0A8R7UEC1</accession>
<sequence length="80" mass="9183">MSWERPRRQRRKKSSERKSVQDAEYWNWSVLLGGSEAGVDVCLPACLFQASQVPCTHGSWKFPSLFFPLLTLLVMPEIAQ</sequence>
<dbReference type="Gramene" id="TuG1812G0500001700.01.T01">
    <property type="protein sequence ID" value="TuG1812G0500001700.01.T01.cds239238"/>
    <property type="gene ID" value="TuG1812G0500001700.01"/>
</dbReference>
<keyword evidence="2" id="KW-1185">Reference proteome</keyword>